<gene>
    <name evidence="2" type="ORF">CAL28_23215</name>
</gene>
<evidence type="ECO:0000256" key="1">
    <source>
        <dbReference type="ARBA" id="ARBA00008618"/>
    </source>
</evidence>
<evidence type="ECO:0000313" key="3">
    <source>
        <dbReference type="Proteomes" id="UP000215767"/>
    </source>
</evidence>
<sequence>MTQSHAISTTARLVLDSERLNFLPKHFGQRLMLTGELAVYGWLRRLSEDYRGGYWQYYEVPGGFYMAPTGHDALRIVWPMNWCDLTMPPDAAGIVASLYALSELCQCPQGADLVDKYHALREFASVHAEASAILAAID</sequence>
<name>A0A261UKS7_9BORD</name>
<proteinExistence type="inferred from homology"/>
<evidence type="ECO:0008006" key="4">
    <source>
        <dbReference type="Google" id="ProtNLM"/>
    </source>
</evidence>
<dbReference type="Proteomes" id="UP000215767">
    <property type="component" value="Unassembled WGS sequence"/>
</dbReference>
<organism evidence="2 3">
    <name type="scientific">Bordetella genomosp. 11</name>
    <dbReference type="NCBI Taxonomy" id="1416808"/>
    <lineage>
        <taxon>Bacteria</taxon>
        <taxon>Pseudomonadati</taxon>
        <taxon>Pseudomonadota</taxon>
        <taxon>Betaproteobacteria</taxon>
        <taxon>Burkholderiales</taxon>
        <taxon>Alcaligenaceae</taxon>
        <taxon>Bordetella</taxon>
    </lineage>
</organism>
<accession>A0A261UKS7</accession>
<comment type="similarity">
    <text evidence="1">Belongs to the antirestriction protein family.</text>
</comment>
<dbReference type="Pfam" id="PF03230">
    <property type="entry name" value="Antirestrict"/>
    <property type="match status" value="1"/>
</dbReference>
<dbReference type="RefSeq" id="WP_094843521.1">
    <property type="nucleotide sequence ID" value="NZ_NEVS01000004.1"/>
</dbReference>
<dbReference type="OrthoDB" id="1164967at2"/>
<dbReference type="EMBL" id="NEVS01000004">
    <property type="protein sequence ID" value="OZI62137.1"/>
    <property type="molecule type" value="Genomic_DNA"/>
</dbReference>
<comment type="caution">
    <text evidence="2">The sequence shown here is derived from an EMBL/GenBank/DDBJ whole genome shotgun (WGS) entry which is preliminary data.</text>
</comment>
<dbReference type="Gene3D" id="3.30.70.3580">
    <property type="entry name" value="Antirestriction protein"/>
    <property type="match status" value="1"/>
</dbReference>
<dbReference type="InterPro" id="IPR004914">
    <property type="entry name" value="Antirestrict"/>
</dbReference>
<dbReference type="InterPro" id="IPR042297">
    <property type="entry name" value="Antirestriction_sf"/>
</dbReference>
<evidence type="ECO:0000313" key="2">
    <source>
        <dbReference type="EMBL" id="OZI62137.1"/>
    </source>
</evidence>
<keyword evidence="3" id="KW-1185">Reference proteome</keyword>
<protein>
    <recommendedName>
        <fullName evidence="4">Antirestriction protein</fullName>
    </recommendedName>
</protein>
<reference evidence="3" key="1">
    <citation type="submission" date="2017-05" db="EMBL/GenBank/DDBJ databases">
        <title>Complete and WGS of Bordetella genogroups.</title>
        <authorList>
            <person name="Spilker T."/>
            <person name="Lipuma J."/>
        </authorList>
    </citation>
    <scope>NUCLEOTIDE SEQUENCE [LARGE SCALE GENOMIC DNA]</scope>
    <source>
        <strain evidence="3">AU8856</strain>
    </source>
</reference>
<dbReference type="AlphaFoldDB" id="A0A261UKS7"/>